<keyword evidence="6 7" id="KW-0057">Aromatic amino acid biosynthesis</keyword>
<feature type="binding site" evidence="7">
    <location>
        <position position="87"/>
    </location>
    <ligand>
        <name>NADP(+)</name>
        <dbReference type="ChEBI" id="CHEBI:58349"/>
    </ligand>
</feature>
<feature type="binding site" evidence="7">
    <location>
        <position position="71"/>
    </location>
    <ligand>
        <name>shikimate</name>
        <dbReference type="ChEBI" id="CHEBI:36208"/>
    </ligand>
</feature>
<dbReference type="GO" id="GO:0019632">
    <property type="term" value="P:shikimate metabolic process"/>
    <property type="evidence" value="ECO:0007669"/>
    <property type="project" value="InterPro"/>
</dbReference>
<dbReference type="Gene3D" id="3.40.50.10860">
    <property type="entry name" value="Leucine Dehydrogenase, chain A, domain 1"/>
    <property type="match status" value="1"/>
</dbReference>
<dbReference type="GO" id="GO:0008652">
    <property type="term" value="P:amino acid biosynthetic process"/>
    <property type="evidence" value="ECO:0007669"/>
    <property type="project" value="UniProtKB-KW"/>
</dbReference>
<feature type="domain" description="SDH C-terminal" evidence="9">
    <location>
        <begin position="259"/>
        <end position="288"/>
    </location>
</feature>
<feature type="binding site" evidence="7">
    <location>
        <begin position="24"/>
        <end position="26"/>
    </location>
    <ligand>
        <name>shikimate</name>
        <dbReference type="ChEBI" id="CHEBI:36208"/>
    </ligand>
</feature>
<dbReference type="EMBL" id="DVGB01000027">
    <property type="protein sequence ID" value="HIR01063.1"/>
    <property type="molecule type" value="Genomic_DNA"/>
</dbReference>
<comment type="similarity">
    <text evidence="7">Belongs to the shikimate dehydrogenase family.</text>
</comment>
<organism evidence="10 11">
    <name type="scientific">Candidatus Aveggerthella stercoripullorum</name>
    <dbReference type="NCBI Taxonomy" id="2840688"/>
    <lineage>
        <taxon>Bacteria</taxon>
        <taxon>Bacillati</taxon>
        <taxon>Actinomycetota</taxon>
        <taxon>Coriobacteriia</taxon>
        <taxon>Eggerthellales</taxon>
        <taxon>Eggerthellaceae</taxon>
        <taxon>Eggerthellaceae incertae sedis</taxon>
        <taxon>Candidatus Aveggerthella</taxon>
    </lineage>
</organism>
<dbReference type="HAMAP" id="MF_00222">
    <property type="entry name" value="Shikimate_DH_AroE"/>
    <property type="match status" value="1"/>
</dbReference>
<keyword evidence="3 7" id="KW-0028">Amino-acid biosynthesis</keyword>
<reference evidence="10" key="1">
    <citation type="submission" date="2020-10" db="EMBL/GenBank/DDBJ databases">
        <authorList>
            <person name="Gilroy R."/>
        </authorList>
    </citation>
    <scope>NUCLEOTIDE SEQUENCE</scope>
    <source>
        <strain evidence="10">ChiGjej1B1-2707</strain>
    </source>
</reference>
<feature type="binding site" evidence="7">
    <location>
        <position position="238"/>
    </location>
    <ligand>
        <name>shikimate</name>
        <dbReference type="ChEBI" id="CHEBI:36208"/>
    </ligand>
</feature>
<keyword evidence="5 7" id="KW-0560">Oxidoreductase</keyword>
<comment type="caution">
    <text evidence="7">Lacks conserved residue(s) required for the propagation of feature annotation.</text>
</comment>
<dbReference type="Proteomes" id="UP000824261">
    <property type="component" value="Unassembled WGS sequence"/>
</dbReference>
<comment type="pathway">
    <text evidence="1 7">Metabolic intermediate biosynthesis; chorismate biosynthesis; chorismate from D-erythrose 4-phosphate and phosphoenolpyruvate: step 4/7.</text>
</comment>
<dbReference type="Pfam" id="PF18317">
    <property type="entry name" value="SDH_C"/>
    <property type="match status" value="1"/>
</dbReference>
<dbReference type="GO" id="GO:0009423">
    <property type="term" value="P:chorismate biosynthetic process"/>
    <property type="evidence" value="ECO:0007669"/>
    <property type="project" value="UniProtKB-UniRule"/>
</dbReference>
<proteinExistence type="inferred from homology"/>
<dbReference type="PANTHER" id="PTHR21089:SF1">
    <property type="entry name" value="BIFUNCTIONAL 3-DEHYDROQUINATE DEHYDRATASE_SHIKIMATE DEHYDROGENASE, CHLOROPLASTIC"/>
    <property type="match status" value="1"/>
</dbReference>
<dbReference type="CDD" id="cd01065">
    <property type="entry name" value="NAD_bind_Shikimate_DH"/>
    <property type="match status" value="1"/>
</dbReference>
<comment type="subunit">
    <text evidence="7">Homodimer.</text>
</comment>
<evidence type="ECO:0000313" key="11">
    <source>
        <dbReference type="Proteomes" id="UP000824261"/>
    </source>
</evidence>
<evidence type="ECO:0000256" key="2">
    <source>
        <dbReference type="ARBA" id="ARBA00012962"/>
    </source>
</evidence>
<dbReference type="GO" id="GO:0009073">
    <property type="term" value="P:aromatic amino acid family biosynthetic process"/>
    <property type="evidence" value="ECO:0007669"/>
    <property type="project" value="UniProtKB-KW"/>
</dbReference>
<evidence type="ECO:0000313" key="10">
    <source>
        <dbReference type="EMBL" id="HIR01063.1"/>
    </source>
</evidence>
<dbReference type="InterPro" id="IPR036291">
    <property type="entry name" value="NAD(P)-bd_dom_sf"/>
</dbReference>
<sequence length="289" mass="30573">MDGIERITGATKLACLIGSPVAHSASPRMHNASFARMGVDAVYLAFDIAPEELETVAAALVRMKAIGYNVTMPHKAAILPLLDEVSDAARLMGAVNTVKIEPDGRTSGHNTDGAGFMRNLAEHGCEVEGKRVVVLGAGGAGSALFVQAALDGAACVDVFNSRSPRFAPAEERAAKTSALSGCPVAVHDLADRALLRERCLQADVIANATSVGMSPHEDESLLDEGFIPRGAWVADAVYNPRETKLLRTAKALGNPTVPGIGMILWQGAIAEEIWLGRSMDVDYIRNLLF</sequence>
<dbReference type="InterPro" id="IPR011342">
    <property type="entry name" value="Shikimate_DH"/>
</dbReference>
<feature type="domain" description="Shikimate dehydrogenase substrate binding N-terminal" evidence="8">
    <location>
        <begin position="16"/>
        <end position="98"/>
    </location>
</feature>
<feature type="binding site" evidence="7">
    <location>
        <begin position="136"/>
        <end position="140"/>
    </location>
    <ligand>
        <name>NADP(+)</name>
        <dbReference type="ChEBI" id="CHEBI:58349"/>
    </ligand>
</feature>
<evidence type="ECO:0000256" key="7">
    <source>
        <dbReference type="HAMAP-Rule" id="MF_00222"/>
    </source>
</evidence>
<reference evidence="10" key="2">
    <citation type="journal article" date="2021" name="PeerJ">
        <title>Extensive microbial diversity within the chicken gut microbiome revealed by metagenomics and culture.</title>
        <authorList>
            <person name="Gilroy R."/>
            <person name="Ravi A."/>
            <person name="Getino M."/>
            <person name="Pursley I."/>
            <person name="Horton D.L."/>
            <person name="Alikhan N.F."/>
            <person name="Baker D."/>
            <person name="Gharbi K."/>
            <person name="Hall N."/>
            <person name="Watson M."/>
            <person name="Adriaenssens E.M."/>
            <person name="Foster-Nyarko E."/>
            <person name="Jarju S."/>
            <person name="Secka A."/>
            <person name="Antonio M."/>
            <person name="Oren A."/>
            <person name="Chaudhuri R.R."/>
            <person name="La Ragione R."/>
            <person name="Hildebrand F."/>
            <person name="Pallen M.J."/>
        </authorList>
    </citation>
    <scope>NUCLEOTIDE SEQUENCE</scope>
    <source>
        <strain evidence="10">ChiGjej1B1-2707</strain>
    </source>
</reference>
<dbReference type="InterPro" id="IPR013708">
    <property type="entry name" value="Shikimate_DH-bd_N"/>
</dbReference>
<feature type="binding site" evidence="7">
    <location>
        <position position="266"/>
    </location>
    <ligand>
        <name>shikimate</name>
        <dbReference type="ChEBI" id="CHEBI:36208"/>
    </ligand>
</feature>
<feature type="binding site" evidence="7">
    <location>
        <position position="259"/>
    </location>
    <ligand>
        <name>NADP(+)</name>
        <dbReference type="ChEBI" id="CHEBI:58349"/>
    </ligand>
</feature>
<name>A0A9D1A0Z9_9ACTN</name>
<dbReference type="EC" id="1.1.1.25" evidence="2 7"/>
<comment type="caution">
    <text evidence="10">The sequence shown here is derived from an EMBL/GenBank/DDBJ whole genome shotgun (WGS) entry which is preliminary data.</text>
</comment>
<evidence type="ECO:0000259" key="8">
    <source>
        <dbReference type="Pfam" id="PF08501"/>
    </source>
</evidence>
<dbReference type="PANTHER" id="PTHR21089">
    <property type="entry name" value="SHIKIMATE DEHYDROGENASE"/>
    <property type="match status" value="1"/>
</dbReference>
<evidence type="ECO:0000256" key="3">
    <source>
        <dbReference type="ARBA" id="ARBA00022605"/>
    </source>
</evidence>
<evidence type="ECO:0000256" key="4">
    <source>
        <dbReference type="ARBA" id="ARBA00022857"/>
    </source>
</evidence>
<dbReference type="SUPFAM" id="SSF51735">
    <property type="entry name" value="NAD(P)-binding Rossmann-fold domains"/>
    <property type="match status" value="1"/>
</dbReference>
<dbReference type="AlphaFoldDB" id="A0A9D1A0Z9"/>
<dbReference type="SUPFAM" id="SSF53223">
    <property type="entry name" value="Aminoacid dehydrogenase-like, N-terminal domain"/>
    <property type="match status" value="1"/>
</dbReference>
<keyword evidence="4 7" id="KW-0521">NADP</keyword>
<feature type="active site" description="Proton acceptor" evidence="7">
    <location>
        <position position="75"/>
    </location>
</feature>
<feature type="binding site" evidence="7">
    <location>
        <position position="96"/>
    </location>
    <ligand>
        <name>shikimate</name>
        <dbReference type="ChEBI" id="CHEBI:36208"/>
    </ligand>
</feature>
<evidence type="ECO:0000256" key="5">
    <source>
        <dbReference type="ARBA" id="ARBA00023002"/>
    </source>
</evidence>
<feature type="binding site" evidence="7">
    <location>
        <position position="236"/>
    </location>
    <ligand>
        <name>NADP(+)</name>
        <dbReference type="ChEBI" id="CHEBI:58349"/>
    </ligand>
</feature>
<feature type="binding site" evidence="7">
    <location>
        <position position="112"/>
    </location>
    <ligand>
        <name>shikimate</name>
        <dbReference type="ChEBI" id="CHEBI:36208"/>
    </ligand>
</feature>
<dbReference type="NCBIfam" id="TIGR00507">
    <property type="entry name" value="aroE"/>
    <property type="match status" value="1"/>
</dbReference>
<dbReference type="Gene3D" id="3.40.50.720">
    <property type="entry name" value="NAD(P)-binding Rossmann-like Domain"/>
    <property type="match status" value="1"/>
</dbReference>
<dbReference type="Pfam" id="PF08501">
    <property type="entry name" value="Shikimate_dh_N"/>
    <property type="match status" value="1"/>
</dbReference>
<protein>
    <recommendedName>
        <fullName evidence="2 7">Shikimate dehydrogenase (NADP(+))</fullName>
        <shortName evidence="7">SDH</shortName>
        <ecNumber evidence="2 7">1.1.1.25</ecNumber>
    </recommendedName>
</protein>
<accession>A0A9D1A0Z9</accession>
<evidence type="ECO:0000256" key="6">
    <source>
        <dbReference type="ARBA" id="ARBA00023141"/>
    </source>
</evidence>
<dbReference type="GO" id="GO:0050661">
    <property type="term" value="F:NADP binding"/>
    <property type="evidence" value="ECO:0007669"/>
    <property type="project" value="InterPro"/>
</dbReference>
<comment type="catalytic activity">
    <reaction evidence="7">
        <text>shikimate + NADP(+) = 3-dehydroshikimate + NADPH + H(+)</text>
        <dbReference type="Rhea" id="RHEA:17737"/>
        <dbReference type="ChEBI" id="CHEBI:15378"/>
        <dbReference type="ChEBI" id="CHEBI:16630"/>
        <dbReference type="ChEBI" id="CHEBI:36208"/>
        <dbReference type="ChEBI" id="CHEBI:57783"/>
        <dbReference type="ChEBI" id="CHEBI:58349"/>
        <dbReference type="EC" id="1.1.1.25"/>
    </reaction>
</comment>
<comment type="function">
    <text evidence="7">Involved in the biosynthesis of the chorismate, which leads to the biosynthesis of aromatic amino acids. Catalyzes the reversible NADPH linked reduction of 3-dehydroshikimate (DHSA) to yield shikimate (SA).</text>
</comment>
<dbReference type="InterPro" id="IPR046346">
    <property type="entry name" value="Aminoacid_DH-like_N_sf"/>
</dbReference>
<dbReference type="InterPro" id="IPR022893">
    <property type="entry name" value="Shikimate_DH_fam"/>
</dbReference>
<gene>
    <name evidence="7 10" type="primary">aroE</name>
    <name evidence="10" type="ORF">IAA69_02185</name>
</gene>
<evidence type="ECO:0000259" key="9">
    <source>
        <dbReference type="Pfam" id="PF18317"/>
    </source>
</evidence>
<dbReference type="GO" id="GO:0004764">
    <property type="term" value="F:shikimate 3-dehydrogenase (NADP+) activity"/>
    <property type="evidence" value="ECO:0007669"/>
    <property type="project" value="UniProtKB-UniRule"/>
</dbReference>
<dbReference type="InterPro" id="IPR041121">
    <property type="entry name" value="SDH_C"/>
</dbReference>
<evidence type="ECO:0000256" key="1">
    <source>
        <dbReference type="ARBA" id="ARBA00004871"/>
    </source>
</evidence>